<name>A0AAD9HL67_9PEZI</name>
<gene>
    <name evidence="1" type="ORF">LX32DRAFT_327916</name>
</gene>
<evidence type="ECO:0000313" key="2">
    <source>
        <dbReference type="Proteomes" id="UP001232148"/>
    </source>
</evidence>
<comment type="caution">
    <text evidence="1">The sequence shown here is derived from an EMBL/GenBank/DDBJ whole genome shotgun (WGS) entry which is preliminary data.</text>
</comment>
<organism evidence="1 2">
    <name type="scientific">Colletotrichum zoysiae</name>
    <dbReference type="NCBI Taxonomy" id="1216348"/>
    <lineage>
        <taxon>Eukaryota</taxon>
        <taxon>Fungi</taxon>
        <taxon>Dikarya</taxon>
        <taxon>Ascomycota</taxon>
        <taxon>Pezizomycotina</taxon>
        <taxon>Sordariomycetes</taxon>
        <taxon>Hypocreomycetidae</taxon>
        <taxon>Glomerellales</taxon>
        <taxon>Glomerellaceae</taxon>
        <taxon>Colletotrichum</taxon>
        <taxon>Colletotrichum graminicola species complex</taxon>
    </lineage>
</organism>
<sequence length="91" mass="9880">MHAMGGNAGRLPRPPRFPLSLSLSLSIYLSPHLSSPPSLSSSLSCLSCVVRISPRYGIVSVSLTEEHEQGMTVWTRLSPFPPLSTRGTYPE</sequence>
<dbReference type="AlphaFoldDB" id="A0AAD9HL67"/>
<accession>A0AAD9HL67</accession>
<proteinExistence type="predicted"/>
<protein>
    <submittedName>
        <fullName evidence="1">Uncharacterized protein</fullName>
    </submittedName>
</protein>
<dbReference type="Proteomes" id="UP001232148">
    <property type="component" value="Unassembled WGS sequence"/>
</dbReference>
<keyword evidence="2" id="KW-1185">Reference proteome</keyword>
<reference evidence="1" key="1">
    <citation type="submission" date="2021-06" db="EMBL/GenBank/DDBJ databases">
        <title>Comparative genomics, transcriptomics and evolutionary studies reveal genomic signatures of adaptation to plant cell wall in hemibiotrophic fungi.</title>
        <authorList>
            <consortium name="DOE Joint Genome Institute"/>
            <person name="Baroncelli R."/>
            <person name="Diaz J.F."/>
            <person name="Benocci T."/>
            <person name="Peng M."/>
            <person name="Battaglia E."/>
            <person name="Haridas S."/>
            <person name="Andreopoulos W."/>
            <person name="Labutti K."/>
            <person name="Pangilinan J."/>
            <person name="Floch G.L."/>
            <person name="Makela M.R."/>
            <person name="Henrissat B."/>
            <person name="Grigoriev I.V."/>
            <person name="Crouch J.A."/>
            <person name="De Vries R.P."/>
            <person name="Sukno S.A."/>
            <person name="Thon M.R."/>
        </authorList>
    </citation>
    <scope>NUCLEOTIDE SEQUENCE</scope>
    <source>
        <strain evidence="1">MAFF235873</strain>
    </source>
</reference>
<evidence type="ECO:0000313" key="1">
    <source>
        <dbReference type="EMBL" id="KAK2030332.1"/>
    </source>
</evidence>
<dbReference type="EMBL" id="MU842852">
    <property type="protein sequence ID" value="KAK2030332.1"/>
    <property type="molecule type" value="Genomic_DNA"/>
</dbReference>